<keyword evidence="2" id="KW-0472">Membrane</keyword>
<dbReference type="Pfam" id="PF07889">
    <property type="entry name" value="DUF1664"/>
    <property type="match status" value="1"/>
</dbReference>
<keyword evidence="2" id="KW-1133">Transmembrane helix</keyword>
<feature type="transmembrane region" description="Helical" evidence="2">
    <location>
        <begin position="6"/>
        <end position="28"/>
    </location>
</feature>
<evidence type="ECO:0000259" key="3">
    <source>
        <dbReference type="Pfam" id="PF07889"/>
    </source>
</evidence>
<evidence type="ECO:0000256" key="2">
    <source>
        <dbReference type="SAM" id="Phobius"/>
    </source>
</evidence>
<sequence length="233" mass="25260">MAMVQAGMGLGRIVLLIGVGAVGGPIAVRSGKLGELLRDLQESLSEKGAAAVNDDVNTVVAKALAQMTKEINHIATRISQPMIHVDTGNGAAKKHLSQRIQNVDDKLEQQKEISVQIKDQVIDAKLKFKNIGSDMDKLKNMVMGLDDKMDSIEAKQNYSCVAVDYLCQFIEERVDKLPEQLEGLQQTVKRIGYRSPELPPGLGGLQQLLATGSATHSSTRMFRSTGAARLILP</sequence>
<organism evidence="4">
    <name type="scientific">Zea mays</name>
    <name type="common">Maize</name>
    <dbReference type="NCBI Taxonomy" id="4577"/>
    <lineage>
        <taxon>Eukaryota</taxon>
        <taxon>Viridiplantae</taxon>
        <taxon>Streptophyta</taxon>
        <taxon>Embryophyta</taxon>
        <taxon>Tracheophyta</taxon>
        <taxon>Spermatophyta</taxon>
        <taxon>Magnoliopsida</taxon>
        <taxon>Liliopsida</taxon>
        <taxon>Poales</taxon>
        <taxon>Poaceae</taxon>
        <taxon>PACMAD clade</taxon>
        <taxon>Panicoideae</taxon>
        <taxon>Andropogonodae</taxon>
        <taxon>Andropogoneae</taxon>
        <taxon>Tripsacinae</taxon>
        <taxon>Zea</taxon>
    </lineage>
</organism>
<dbReference type="PANTHER" id="PTHR46667">
    <property type="entry name" value="OS05G0182700 PROTEIN"/>
    <property type="match status" value="1"/>
</dbReference>
<proteinExistence type="predicted"/>
<feature type="domain" description="DUF1664" evidence="3">
    <location>
        <begin position="70"/>
        <end position="156"/>
    </location>
</feature>
<comment type="caution">
    <text evidence="4">The sequence shown here is derived from an EMBL/GenBank/DDBJ whole genome shotgun (WGS) entry which is preliminary data.</text>
</comment>
<feature type="coiled-coil region" evidence="1">
    <location>
        <begin position="93"/>
        <end position="155"/>
    </location>
</feature>
<dbReference type="InterPro" id="IPR012458">
    <property type="entry name" value="DUF1664"/>
</dbReference>
<dbReference type="Proteomes" id="UP000251960">
    <property type="component" value="Chromosome 3"/>
</dbReference>
<gene>
    <name evidence="4" type="ORF">Zm00014a_029880</name>
</gene>
<evidence type="ECO:0000256" key="1">
    <source>
        <dbReference type="SAM" id="Coils"/>
    </source>
</evidence>
<keyword evidence="1" id="KW-0175">Coiled coil</keyword>
<accession>A0A3L6FS15</accession>
<reference evidence="4" key="1">
    <citation type="journal article" date="2018" name="Nat. Genet.">
        <title>Extensive intraspecific gene order and gene structural variations between Mo17 and other maize genomes.</title>
        <authorList>
            <person name="Sun S."/>
            <person name="Zhou Y."/>
            <person name="Chen J."/>
            <person name="Shi J."/>
            <person name="Zhao H."/>
            <person name="Zhao H."/>
            <person name="Song W."/>
            <person name="Zhang M."/>
            <person name="Cui Y."/>
            <person name="Dong X."/>
            <person name="Liu H."/>
            <person name="Ma X."/>
            <person name="Jiao Y."/>
            <person name="Wang B."/>
            <person name="Wei X."/>
            <person name="Stein J.C."/>
            <person name="Glaubitz J.C."/>
            <person name="Lu F."/>
            <person name="Yu G."/>
            <person name="Liang C."/>
            <person name="Fengler K."/>
            <person name="Li B."/>
            <person name="Rafalski A."/>
            <person name="Schnable P.S."/>
            <person name="Ware D.H."/>
            <person name="Buckler E.S."/>
            <person name="Lai J."/>
        </authorList>
    </citation>
    <scope>NUCLEOTIDE SEQUENCE [LARGE SCALE GENOMIC DNA]</scope>
    <source>
        <tissue evidence="4">Seedling</tissue>
    </source>
</reference>
<dbReference type="ExpressionAtlas" id="A0A3L6FS15">
    <property type="expression patterns" value="baseline and differential"/>
</dbReference>
<protein>
    <recommendedName>
        <fullName evidence="3">DUF1664 domain-containing protein</fullName>
    </recommendedName>
</protein>
<name>A0A3L6FS15_MAIZE</name>
<keyword evidence="2" id="KW-0812">Transmembrane</keyword>
<dbReference type="PANTHER" id="PTHR46667:SF4">
    <property type="entry name" value="DUF1664 DOMAIN-CONTAINING PROTEIN"/>
    <property type="match status" value="1"/>
</dbReference>
<evidence type="ECO:0000313" key="4">
    <source>
        <dbReference type="EMBL" id="PWZ34367.1"/>
    </source>
</evidence>
<dbReference type="EMBL" id="NCVQ01000004">
    <property type="protein sequence ID" value="PWZ34367.1"/>
    <property type="molecule type" value="Genomic_DNA"/>
</dbReference>
<dbReference type="AlphaFoldDB" id="A0A3L6FS15"/>